<evidence type="ECO:0000313" key="4">
    <source>
        <dbReference type="EMBL" id="CEH17015.1"/>
    </source>
</evidence>
<dbReference type="SMART" id="SM00360">
    <property type="entry name" value="RRM"/>
    <property type="match status" value="2"/>
</dbReference>
<dbReference type="InterPro" id="IPR050907">
    <property type="entry name" value="SRSF"/>
</dbReference>
<dbReference type="Gene3D" id="3.30.70.330">
    <property type="match status" value="2"/>
</dbReference>
<name>A0A0P1BME6_9BASI</name>
<dbReference type="InterPro" id="IPR000504">
    <property type="entry name" value="RRM_dom"/>
</dbReference>
<dbReference type="EMBL" id="CCYA01000254">
    <property type="protein sequence ID" value="CEH17015.1"/>
    <property type="molecule type" value="Genomic_DNA"/>
</dbReference>
<dbReference type="OrthoDB" id="277802at2759"/>
<dbReference type="Pfam" id="PF00076">
    <property type="entry name" value="RRM_1"/>
    <property type="match status" value="2"/>
</dbReference>
<dbReference type="Proteomes" id="UP000054845">
    <property type="component" value="Unassembled WGS sequence"/>
</dbReference>
<reference evidence="4 5" key="1">
    <citation type="submission" date="2014-09" db="EMBL/GenBank/DDBJ databases">
        <authorList>
            <person name="Magalhaes I.L.F."/>
            <person name="Oliveira U."/>
            <person name="Santos F.R."/>
            <person name="Vidigal T.H.D.A."/>
            <person name="Brescovit A.D."/>
            <person name="Santos A.J."/>
        </authorList>
    </citation>
    <scope>NUCLEOTIDE SEQUENCE [LARGE SCALE GENOMIC DNA]</scope>
</reference>
<dbReference type="PROSITE" id="PS50102">
    <property type="entry name" value="RRM"/>
    <property type="match status" value="2"/>
</dbReference>
<dbReference type="CDD" id="cd12246">
    <property type="entry name" value="RRM1_U1A_like"/>
    <property type="match status" value="1"/>
</dbReference>
<organism evidence="4 5">
    <name type="scientific">Ceraceosorus bombacis</name>
    <dbReference type="NCBI Taxonomy" id="401625"/>
    <lineage>
        <taxon>Eukaryota</taxon>
        <taxon>Fungi</taxon>
        <taxon>Dikarya</taxon>
        <taxon>Basidiomycota</taxon>
        <taxon>Ustilaginomycotina</taxon>
        <taxon>Exobasidiomycetes</taxon>
        <taxon>Ceraceosorales</taxon>
        <taxon>Ceraceosoraceae</taxon>
        <taxon>Ceraceosorus</taxon>
    </lineage>
</organism>
<keyword evidence="5" id="KW-1185">Reference proteome</keyword>
<feature type="compositionally biased region" description="Basic and acidic residues" evidence="2">
    <location>
        <begin position="142"/>
        <end position="154"/>
    </location>
</feature>
<dbReference type="GO" id="GO:0003723">
    <property type="term" value="F:RNA binding"/>
    <property type="evidence" value="ECO:0007669"/>
    <property type="project" value="UniProtKB-UniRule"/>
</dbReference>
<sequence>MSKNAPNPSLFVRNLDNRIKKPELKRQLYVLFNAYGKVLDVVATRADGMRGQAFVVFQDLANATTALRALEGLEFYGRSLSIEYARTISKATLVDQHGPTALYDPVLLSQAKLGSNGVLSTASGSNSVPGPGKVTISSAQAESKKSGKRDRELEANVGDGGEADNKRKKVQGDEGDSDEGEAMQMDSDSDSDAESQEESRRNGKALGAPLAAPGKVPNEVLFCGDVPGKVTQEALEVLFSQQKGYVSLQHFPAEASRKPPTAYALVEFSGTQEATLALEKMRDFKLASGEELSIGFAKRR</sequence>
<proteinExistence type="predicted"/>
<dbReference type="PANTHER" id="PTHR23147">
    <property type="entry name" value="SERINE/ARGININE RICH SPLICING FACTOR"/>
    <property type="match status" value="1"/>
</dbReference>
<dbReference type="SUPFAM" id="SSF54928">
    <property type="entry name" value="RNA-binding domain, RBD"/>
    <property type="match status" value="1"/>
</dbReference>
<dbReference type="InterPro" id="IPR035979">
    <property type="entry name" value="RBD_domain_sf"/>
</dbReference>
<dbReference type="InterPro" id="IPR012677">
    <property type="entry name" value="Nucleotide-bd_a/b_plait_sf"/>
</dbReference>
<feature type="region of interest" description="Disordered" evidence="2">
    <location>
        <begin position="121"/>
        <end position="211"/>
    </location>
</feature>
<protein>
    <submittedName>
        <fullName evidence="4">Rna-binding domain-containing protein</fullName>
    </submittedName>
</protein>
<dbReference type="STRING" id="401625.A0A0P1BME6"/>
<accession>A0A0P1BME6</accession>
<keyword evidence="1" id="KW-0694">RNA-binding</keyword>
<dbReference type="FunFam" id="3.30.70.330:FF:000039">
    <property type="entry name" value="U1 small nuclear ribonucleoprotein A"/>
    <property type="match status" value="1"/>
</dbReference>
<feature type="domain" description="RRM" evidence="3">
    <location>
        <begin position="219"/>
        <end position="299"/>
    </location>
</feature>
<dbReference type="AlphaFoldDB" id="A0A0P1BME6"/>
<evidence type="ECO:0000259" key="3">
    <source>
        <dbReference type="PROSITE" id="PS50102"/>
    </source>
</evidence>
<evidence type="ECO:0000256" key="1">
    <source>
        <dbReference type="PROSITE-ProRule" id="PRU00176"/>
    </source>
</evidence>
<evidence type="ECO:0000256" key="2">
    <source>
        <dbReference type="SAM" id="MobiDB-lite"/>
    </source>
</evidence>
<feature type="compositionally biased region" description="Acidic residues" evidence="2">
    <location>
        <begin position="173"/>
        <end position="196"/>
    </location>
</feature>
<evidence type="ECO:0000313" key="5">
    <source>
        <dbReference type="Proteomes" id="UP000054845"/>
    </source>
</evidence>
<feature type="domain" description="RRM" evidence="3">
    <location>
        <begin position="8"/>
        <end position="87"/>
    </location>
</feature>